<dbReference type="SUPFAM" id="SSF46785">
    <property type="entry name" value="Winged helix' DNA-binding domain"/>
    <property type="match status" value="1"/>
</dbReference>
<dbReference type="PROSITE" id="PS00345">
    <property type="entry name" value="ETS_DOMAIN_1"/>
    <property type="match status" value="1"/>
</dbReference>
<feature type="domain" description="ETS" evidence="4">
    <location>
        <begin position="221"/>
        <end position="282"/>
    </location>
</feature>
<keyword evidence="5" id="KW-1185">Reference proteome</keyword>
<dbReference type="Gene3D" id="1.10.150.50">
    <property type="entry name" value="Transcription Factor, Ets-1"/>
    <property type="match status" value="1"/>
</dbReference>
<dbReference type="Gene3D" id="1.10.10.10">
    <property type="entry name" value="Winged helix-like DNA-binding domain superfamily/Winged helix DNA-binding domain"/>
    <property type="match status" value="1"/>
</dbReference>
<evidence type="ECO:0000313" key="6">
    <source>
        <dbReference type="RefSeq" id="XP_008484200.1"/>
    </source>
</evidence>
<dbReference type="GeneID" id="103520881"/>
<evidence type="ECO:0000256" key="3">
    <source>
        <dbReference type="RuleBase" id="RU004019"/>
    </source>
</evidence>
<dbReference type="InterPro" id="IPR036388">
    <property type="entry name" value="WH-like_DNA-bd_sf"/>
</dbReference>
<dbReference type="GO" id="GO:0005634">
    <property type="term" value="C:nucleus"/>
    <property type="evidence" value="ECO:0007669"/>
    <property type="project" value="UniProtKB-SubCell"/>
</dbReference>
<dbReference type="GO" id="GO:0030154">
    <property type="term" value="P:cell differentiation"/>
    <property type="evidence" value="ECO:0007669"/>
    <property type="project" value="TreeGrafter"/>
</dbReference>
<organism evidence="5 6">
    <name type="scientific">Diaphorina citri</name>
    <name type="common">Asian citrus psyllid</name>
    <dbReference type="NCBI Taxonomy" id="121845"/>
    <lineage>
        <taxon>Eukaryota</taxon>
        <taxon>Metazoa</taxon>
        <taxon>Ecdysozoa</taxon>
        <taxon>Arthropoda</taxon>
        <taxon>Hexapoda</taxon>
        <taxon>Insecta</taxon>
        <taxon>Pterygota</taxon>
        <taxon>Neoptera</taxon>
        <taxon>Paraneoptera</taxon>
        <taxon>Hemiptera</taxon>
        <taxon>Sternorrhyncha</taxon>
        <taxon>Psylloidea</taxon>
        <taxon>Psyllidae</taxon>
        <taxon>Diaphorininae</taxon>
        <taxon>Diaphorina</taxon>
    </lineage>
</organism>
<dbReference type="GO" id="GO:0000981">
    <property type="term" value="F:DNA-binding transcription factor activity, RNA polymerase II-specific"/>
    <property type="evidence" value="ECO:0007669"/>
    <property type="project" value="TreeGrafter"/>
</dbReference>
<keyword evidence="3" id="KW-0539">Nucleus</keyword>
<comment type="similarity">
    <text evidence="1 3">Belongs to the ETS family.</text>
</comment>
<dbReference type="InterPro" id="IPR036390">
    <property type="entry name" value="WH_DNA-bd_sf"/>
</dbReference>
<reference evidence="6" key="1">
    <citation type="submission" date="2025-08" db="UniProtKB">
        <authorList>
            <consortium name="RefSeq"/>
        </authorList>
    </citation>
    <scope>IDENTIFICATION</scope>
</reference>
<gene>
    <name evidence="6" type="primary">LOC103520881</name>
</gene>
<protein>
    <submittedName>
        <fullName evidence="6">DNA-binding protein Ets97D-like</fullName>
    </submittedName>
</protein>
<evidence type="ECO:0000256" key="1">
    <source>
        <dbReference type="ARBA" id="ARBA00005562"/>
    </source>
</evidence>
<sequence length="282" mass="32712">MLMITSALSKTLASRSLQITARNIHTTASTLLKQIELEIDLNSFKTKFEGTELAETQKLSTLLPYQNKDIFFVICKVDVPEKLTELQSDVEVQAFVYEEENKPKTFWTLNLQFYAAQEVAKFPHNCVLWSRIQVDYWFLWAVRHFKLSQKDSMKIWDFDGKELCSTDPNVFESETFRAHIKILCQFNLVCSPIQCLESDVKQYTKAVSAFSAMKTVCSQPVSLWEFLLKLLIDKTYKDVIVWCDDKGKFKVLNIDKVAELWGLLNQNVHCSYDSIHHVIVKD</sequence>
<dbReference type="PANTHER" id="PTHR11849">
    <property type="entry name" value="ETS"/>
    <property type="match status" value="1"/>
</dbReference>
<dbReference type="PaxDb" id="121845-A0A1S3DMY5"/>
<dbReference type="SMART" id="SM00413">
    <property type="entry name" value="ETS"/>
    <property type="match status" value="1"/>
</dbReference>
<evidence type="ECO:0000259" key="4">
    <source>
        <dbReference type="PROSITE" id="PS50061"/>
    </source>
</evidence>
<dbReference type="SUPFAM" id="SSF47769">
    <property type="entry name" value="SAM/Pointed domain"/>
    <property type="match status" value="1"/>
</dbReference>
<evidence type="ECO:0000256" key="2">
    <source>
        <dbReference type="ARBA" id="ARBA00023125"/>
    </source>
</evidence>
<dbReference type="KEGG" id="dci:103520881"/>
<comment type="subcellular location">
    <subcellularLocation>
        <location evidence="3">Nucleus</location>
    </subcellularLocation>
</comment>
<dbReference type="AlphaFoldDB" id="A0A1S3DMY5"/>
<dbReference type="PROSITE" id="PS50061">
    <property type="entry name" value="ETS_DOMAIN_3"/>
    <property type="match status" value="1"/>
</dbReference>
<proteinExistence type="inferred from homology"/>
<dbReference type="Pfam" id="PF02198">
    <property type="entry name" value="SAM_PNT"/>
    <property type="match status" value="1"/>
</dbReference>
<accession>A0A1S3DMY5</accession>
<dbReference type="InterPro" id="IPR003118">
    <property type="entry name" value="Pointed_dom"/>
</dbReference>
<dbReference type="GO" id="GO:0043565">
    <property type="term" value="F:sequence-specific DNA binding"/>
    <property type="evidence" value="ECO:0007669"/>
    <property type="project" value="InterPro"/>
</dbReference>
<dbReference type="InterPro" id="IPR013761">
    <property type="entry name" value="SAM/pointed_sf"/>
</dbReference>
<keyword evidence="2 3" id="KW-0238">DNA-binding</keyword>
<dbReference type="InterPro" id="IPR046328">
    <property type="entry name" value="ETS_fam"/>
</dbReference>
<dbReference type="PRINTS" id="PR00454">
    <property type="entry name" value="ETSDOMAIN"/>
</dbReference>
<dbReference type="Pfam" id="PF00178">
    <property type="entry name" value="Ets"/>
    <property type="match status" value="1"/>
</dbReference>
<evidence type="ECO:0000313" key="5">
    <source>
        <dbReference type="Proteomes" id="UP000079169"/>
    </source>
</evidence>
<dbReference type="RefSeq" id="XP_008484200.1">
    <property type="nucleotide sequence ID" value="XM_008485978.1"/>
</dbReference>
<name>A0A1S3DMY5_DIACI</name>
<dbReference type="Proteomes" id="UP000079169">
    <property type="component" value="Unplaced"/>
</dbReference>
<dbReference type="STRING" id="121845.A0A1S3DMY5"/>
<dbReference type="InterPro" id="IPR000418">
    <property type="entry name" value="Ets_dom"/>
</dbReference>